<dbReference type="Pfam" id="PF00702">
    <property type="entry name" value="Hydrolase"/>
    <property type="match status" value="1"/>
</dbReference>
<keyword evidence="3" id="KW-1185">Reference proteome</keyword>
<dbReference type="PANTHER" id="PTHR43520">
    <property type="entry name" value="ATP7, ISOFORM B"/>
    <property type="match status" value="1"/>
</dbReference>
<dbReference type="AlphaFoldDB" id="A0A166CBG6"/>
<keyword evidence="2" id="KW-0378">Hydrolase</keyword>
<gene>
    <name evidence="2" type="primary">copA_1</name>
    <name evidence="2" type="ORF">MBCUR_08480</name>
</gene>
<keyword evidence="1" id="KW-1278">Translocase</keyword>
<name>A0A166CBG6_9EURY</name>
<evidence type="ECO:0000313" key="3">
    <source>
        <dbReference type="Proteomes" id="UP000077245"/>
    </source>
</evidence>
<dbReference type="GO" id="GO:0005507">
    <property type="term" value="F:copper ion binding"/>
    <property type="evidence" value="ECO:0007669"/>
    <property type="project" value="TreeGrafter"/>
</dbReference>
<dbReference type="STRING" id="49547.MBCUR_08480"/>
<comment type="caution">
    <text evidence="2">The sequence shown here is derived from an EMBL/GenBank/DDBJ whole genome shotgun (WGS) entry which is preliminary data.</text>
</comment>
<organism evidence="2 3">
    <name type="scientific">Methanobrevibacter curvatus</name>
    <dbReference type="NCBI Taxonomy" id="49547"/>
    <lineage>
        <taxon>Archaea</taxon>
        <taxon>Methanobacteriati</taxon>
        <taxon>Methanobacteriota</taxon>
        <taxon>Methanomada group</taxon>
        <taxon>Methanobacteria</taxon>
        <taxon>Methanobacteriales</taxon>
        <taxon>Methanobacteriaceae</taxon>
        <taxon>Methanobrevibacter</taxon>
    </lineage>
</organism>
<dbReference type="GO" id="GO:0043682">
    <property type="term" value="F:P-type divalent copper transporter activity"/>
    <property type="evidence" value="ECO:0007669"/>
    <property type="project" value="TreeGrafter"/>
</dbReference>
<dbReference type="RefSeq" id="WP_067090631.1">
    <property type="nucleotide sequence ID" value="NZ_LWMV01000159.1"/>
</dbReference>
<dbReference type="Gene3D" id="3.40.50.1000">
    <property type="entry name" value="HAD superfamily/HAD-like"/>
    <property type="match status" value="1"/>
</dbReference>
<dbReference type="InterPro" id="IPR036412">
    <property type="entry name" value="HAD-like_sf"/>
</dbReference>
<dbReference type="EMBL" id="LWMV01000159">
    <property type="protein sequence ID" value="KZX12887.1"/>
    <property type="molecule type" value="Genomic_DNA"/>
</dbReference>
<protein>
    <submittedName>
        <fullName evidence="2">Putative copper-importing P-type ATPase A</fullName>
        <ecNumber evidence="2">3.6.3.54</ecNumber>
    </submittedName>
</protein>
<dbReference type="PANTHER" id="PTHR43520:SF8">
    <property type="entry name" value="P-TYPE CU(+) TRANSPORTER"/>
    <property type="match status" value="1"/>
</dbReference>
<dbReference type="Proteomes" id="UP000077245">
    <property type="component" value="Unassembled WGS sequence"/>
</dbReference>
<evidence type="ECO:0000313" key="2">
    <source>
        <dbReference type="EMBL" id="KZX12887.1"/>
    </source>
</evidence>
<dbReference type="PATRIC" id="fig|49547.3.peg.915"/>
<dbReference type="SUPFAM" id="SSF56784">
    <property type="entry name" value="HAD-like"/>
    <property type="match status" value="1"/>
</dbReference>
<dbReference type="InterPro" id="IPR023214">
    <property type="entry name" value="HAD_sf"/>
</dbReference>
<dbReference type="OrthoDB" id="146001at2157"/>
<reference evidence="2 3" key="1">
    <citation type="submission" date="2016-04" db="EMBL/GenBank/DDBJ databases">
        <title>Genome sequence of Methanobrevibacter curvatus DSM 11111.</title>
        <authorList>
            <person name="Poehlein A."/>
            <person name="Seedorf H."/>
            <person name="Daniel R."/>
        </authorList>
    </citation>
    <scope>NUCLEOTIDE SEQUENCE [LARGE SCALE GENOMIC DNA]</scope>
    <source>
        <strain evidence="2 3">DSM 11111</strain>
    </source>
</reference>
<dbReference type="GO" id="GO:0016787">
    <property type="term" value="F:hydrolase activity"/>
    <property type="evidence" value="ECO:0007669"/>
    <property type="project" value="UniProtKB-KW"/>
</dbReference>
<dbReference type="GO" id="GO:0055070">
    <property type="term" value="P:copper ion homeostasis"/>
    <property type="evidence" value="ECO:0007669"/>
    <property type="project" value="TreeGrafter"/>
</dbReference>
<dbReference type="GO" id="GO:0016020">
    <property type="term" value="C:membrane"/>
    <property type="evidence" value="ECO:0007669"/>
    <property type="project" value="TreeGrafter"/>
</dbReference>
<sequence>MEKKAVIFDVAGTLLNRAGAQKNLKTGEITNTSSLGLIHEIGNSALFVLQTNTENCVMRANKALKFIDFIKEYQVPLYISYSSSDFKPCDYLKSLEKNQITMKEFQDVAISLKRKFGDLEICSGSAFIYNYETEEIEYTIAAGGKIFPKVSYVIQTLNDNGIKTFIASGDSSESVSEIGSIVNIPKKNIFDTVDTKGKEKIVNGLKTRGYKVMMVGNDYNDVLAFKSADVGVLTLEQGNFPNKDLLKTADIVVDKIEDILNIDF</sequence>
<dbReference type="EC" id="3.6.3.54" evidence="2"/>
<accession>A0A166CBG6</accession>
<evidence type="ECO:0000256" key="1">
    <source>
        <dbReference type="ARBA" id="ARBA00022967"/>
    </source>
</evidence>
<proteinExistence type="predicted"/>